<dbReference type="OrthoDB" id="5244639at2759"/>
<name>A0A4U0U1C5_9PEZI</name>
<sequence>MAASVATSNDDLLAFGSLSRDIQESTTGSDDAQHDGLSSQDEIKPRELWKPHLQPARDPAQTRSHEPSIRDLPPDHIVTDAYAVAYIDADRHGPLRPDTGSEKLDLSSIDGIRSYANKKAKKAAKQAQMNKWANDDDDEKKEEGAEGAEEGDGGGDGGAGAGGDGGDGGDPPGGDGNGDDNPDDWGFGGGKKSKKKKKKNAWEEFEEEEKRREEEEAKQAEEAAANGDALPAAEVDPADEWGSFAPAGGKKKKGKKGKVEPEPDPEPPAAMETVDLAAGASADAPAEANAEDEWGGFSTGKKKKGKKGKNEPAPSATPAAPENEMKFDDVNLSDDKTAPKLADLDFGGGAADDKPNGFSFGGGWGSGWGSGGGSGGGSTWGFGGADVAAEKKDEAADIWAFPTTKKDKKKKGNTFDFGFDDVGGDTNGDSAAAGDLASPLTEEKPPEDDPWSFTTTTSKKDKKKKKGAAVIEPEVIDVPPPPSPAPAEEKPDDDPWAAFGAVAGSKKDKKKKKGLAAFDPAPEPEAEPEPVIVPEPEPVAEEKPAEDDFFGGWGMSAKDKKKAKKAAKGKTEDPPAVVDLPEPPPAEPEVEVSPPPAAPEEPSADIWGFGMSAKDKKKAKKAGKAGKVEDKPLEELLVVEAPPPPPAVPEPATDATDDWFGGWGTTSKKDKKKKGKGEPEPPPPAPEPAVPAADELQPDGVDEPKANDDWLNSWTTGTKKKAGKKDKIKGIVEVSDPPSGASLLQPDSVQEKSAEEDPWSSMGNVGKKDKKKAKKGALGAMSSPPAEEPLPEDAIVDVPPPALVDTGEPAANDDPWASFSTGKKDKKSKKGSKAEEATLTKTKSKDSKSSQKEGPNDIVPILDEEVPAPEPEPEPEPAKEEKSEKRSPKATSSGWGSLWGSGKTTTKSTKEKEREKEKEKETKAKEKAEKEEAEKAAAEQAAADEAAFAAALGDDPDEVLEVVDEAPAKKSSSKDKKKSKKAAKEEPPVQTIDESAAADPTLDGVDETAAETDVGGAAAGWGFWGLKGSSTKKATAAKEEIGKGALASPGAALTGKPKKPDVTSPDALEPEESATVPETSKSAKESSSSKLKSAKGSSVKDRIKALQGEKDAAKKAAAAPPVPDSIPLAEPEPAPEPPLDELEPMAVVPPSPEEKRSKSSKAKTKGKKESTLLPVESAPGPPPPASPLPGGFPTDDLLDWRPTETPAEEMLSPPPPKTSKKDKSSKSKKGAKPEPAVEVPEPPLEGDDLLMDEPLPTPPPEKPAKESKESSRGQKKERPKVVRDQGSSSWGFWAATPPPKSGSKDKSRSKDGSTSPIKERPGGMSRSKSSRKASERDPLEKGSKSSGSDKDVKTSSRSRPGTFRGTSFGAMFGMGSTPVRSKSTRERPSASRRHSIAVDDHGMISPPPEDVGAREMSAKAAKLMGVSRSKSTREKRPGRVPDPYALDSDDMVMADAPEDSAKDVPPAEPNPERKEKKSRRSRHWSAFMSGGLGEADDTIMADAPRGSYDRADDLTFDTRPPLVRRATSNAKKGGLMGGLLGALGARPTPDRRQSKIYDSEDAMSRRKRGTVYDEDQSKRLRREDRKVNRSRKLSDADGFDDAVPTIEAEEVAAQEARDARRAERRARREREATEEAARAQRRHEREEARRAKAQEEAERVRQEDEEREARRQEQRRARRAERDERRAEEDRIAQEEEVKAAERRERRRERDRQRNGEDDEVTPRPKAERRRSHMDGPEDEEARRMRRDERRMRRSNDPSSGQDKERPRISRRRSDHPAPVADYFDKRNGERSPRADGVATAPLADGPPLKATGGDKTASWVHSLHEDPPPPPPVEGTIVDAPVHFADADPLDETTAREMRHRRHRDRDGYSEHGSDRTRRRREKQDRDAVKSTSDGSSHDRHRGGPVNSLGYDEMGAKAFDGRPAMPTGAAKRGSWLKKIAGL</sequence>
<feature type="compositionally biased region" description="Gly residues" evidence="1">
    <location>
        <begin position="359"/>
        <end position="384"/>
    </location>
</feature>
<feature type="compositionally biased region" description="Basic and acidic residues" evidence="1">
    <location>
        <begin position="63"/>
        <end position="76"/>
    </location>
</feature>
<accession>A0A4U0U1C5</accession>
<protein>
    <submittedName>
        <fullName evidence="2">Uncharacterized protein</fullName>
    </submittedName>
</protein>
<feature type="compositionally biased region" description="Low complexity" evidence="1">
    <location>
        <begin position="222"/>
        <end position="234"/>
    </location>
</feature>
<feature type="compositionally biased region" description="Basic and acidic residues" evidence="1">
    <location>
        <begin position="1783"/>
        <end position="1794"/>
    </location>
</feature>
<feature type="compositionally biased region" description="Basic and acidic residues" evidence="1">
    <location>
        <begin position="41"/>
        <end position="50"/>
    </location>
</feature>
<feature type="compositionally biased region" description="Basic and acidic residues" evidence="1">
    <location>
        <begin position="1575"/>
        <end position="1595"/>
    </location>
</feature>
<feature type="compositionally biased region" description="Basic and acidic residues" evidence="1">
    <location>
        <begin position="208"/>
        <end position="221"/>
    </location>
</feature>
<feature type="compositionally biased region" description="Basic residues" evidence="1">
    <location>
        <begin position="718"/>
        <end position="727"/>
    </location>
</feature>
<evidence type="ECO:0000313" key="2">
    <source>
        <dbReference type="EMBL" id="TKA28710.1"/>
    </source>
</evidence>
<feature type="compositionally biased region" description="Acidic residues" evidence="1">
    <location>
        <begin position="862"/>
        <end position="875"/>
    </location>
</feature>
<keyword evidence="3" id="KW-1185">Reference proteome</keyword>
<feature type="compositionally biased region" description="Basic and acidic residues" evidence="1">
    <location>
        <begin position="1098"/>
        <end position="1114"/>
    </location>
</feature>
<evidence type="ECO:0000313" key="3">
    <source>
        <dbReference type="Proteomes" id="UP000308549"/>
    </source>
</evidence>
<feature type="compositionally biased region" description="Basic and acidic residues" evidence="1">
    <location>
        <begin position="1615"/>
        <end position="1726"/>
    </location>
</feature>
<feature type="region of interest" description="Disordered" evidence="1">
    <location>
        <begin position="22"/>
        <end position="76"/>
    </location>
</feature>
<dbReference type="EMBL" id="NAJL01000017">
    <property type="protein sequence ID" value="TKA28710.1"/>
    <property type="molecule type" value="Genomic_DNA"/>
</dbReference>
<feature type="compositionally biased region" description="Basic and acidic residues" evidence="1">
    <location>
        <begin position="1302"/>
        <end position="1321"/>
    </location>
</feature>
<feature type="compositionally biased region" description="Pro residues" evidence="1">
    <location>
        <begin position="1120"/>
        <end position="1137"/>
    </location>
</feature>
<comment type="caution">
    <text evidence="2">The sequence shown here is derived from an EMBL/GenBank/DDBJ whole genome shotgun (WGS) entry which is preliminary data.</text>
</comment>
<reference evidence="2 3" key="1">
    <citation type="submission" date="2017-03" db="EMBL/GenBank/DDBJ databases">
        <title>Genomes of endolithic fungi from Antarctica.</title>
        <authorList>
            <person name="Coleine C."/>
            <person name="Masonjones S."/>
            <person name="Stajich J.E."/>
        </authorList>
    </citation>
    <scope>NUCLEOTIDE SEQUENCE [LARGE SCALE GENOMIC DNA]</scope>
    <source>
        <strain evidence="2 3">CCFEE 6315</strain>
    </source>
</reference>
<feature type="compositionally biased region" description="Acidic residues" evidence="1">
    <location>
        <begin position="1447"/>
        <end position="1458"/>
    </location>
</feature>
<feature type="compositionally biased region" description="Low complexity" evidence="1">
    <location>
        <begin position="938"/>
        <end position="951"/>
    </location>
</feature>
<feature type="region of interest" description="Disordered" evidence="1">
    <location>
        <begin position="420"/>
        <end position="1943"/>
    </location>
</feature>
<feature type="compositionally biased region" description="Basic and acidic residues" evidence="1">
    <location>
        <begin position="1548"/>
        <end position="1564"/>
    </location>
</feature>
<feature type="compositionally biased region" description="Pro residues" evidence="1">
    <location>
        <begin position="581"/>
        <end position="599"/>
    </location>
</feature>
<feature type="compositionally biased region" description="Basic and acidic residues" evidence="1">
    <location>
        <begin position="1262"/>
        <end position="1283"/>
    </location>
</feature>
<dbReference type="Proteomes" id="UP000308549">
    <property type="component" value="Unassembled WGS sequence"/>
</dbReference>
<feature type="compositionally biased region" description="Basic and acidic residues" evidence="1">
    <location>
        <begin position="1866"/>
        <end position="1890"/>
    </location>
</feature>
<feature type="compositionally biased region" description="Basic and acidic residues" evidence="1">
    <location>
        <begin position="832"/>
        <end position="855"/>
    </location>
</feature>
<feature type="compositionally biased region" description="Basic residues" evidence="1">
    <location>
        <begin position="615"/>
        <end position="624"/>
    </location>
</feature>
<feature type="compositionally biased region" description="Basic and acidic residues" evidence="1">
    <location>
        <begin position="876"/>
        <end position="887"/>
    </location>
</feature>
<evidence type="ECO:0000256" key="1">
    <source>
        <dbReference type="SAM" id="MobiDB-lite"/>
    </source>
</evidence>
<feature type="compositionally biased region" description="Low complexity" evidence="1">
    <location>
        <begin position="1085"/>
        <end position="1097"/>
    </location>
</feature>
<feature type="compositionally biased region" description="Acidic residues" evidence="1">
    <location>
        <begin position="135"/>
        <end position="153"/>
    </location>
</feature>
<feature type="compositionally biased region" description="Basic residues" evidence="1">
    <location>
        <begin position="559"/>
        <end position="568"/>
    </location>
</feature>
<gene>
    <name evidence="2" type="ORF">B0A50_03038</name>
</gene>
<organism evidence="2 3">
    <name type="scientific">Salinomyces thailandicus</name>
    <dbReference type="NCBI Taxonomy" id="706561"/>
    <lineage>
        <taxon>Eukaryota</taxon>
        <taxon>Fungi</taxon>
        <taxon>Dikarya</taxon>
        <taxon>Ascomycota</taxon>
        <taxon>Pezizomycotina</taxon>
        <taxon>Dothideomycetes</taxon>
        <taxon>Dothideomycetidae</taxon>
        <taxon>Mycosphaerellales</taxon>
        <taxon>Teratosphaeriaceae</taxon>
        <taxon>Salinomyces</taxon>
    </lineage>
</organism>
<feature type="compositionally biased region" description="Low complexity" evidence="1">
    <location>
        <begin position="269"/>
        <end position="288"/>
    </location>
</feature>
<feature type="region of interest" description="Disordered" evidence="1">
    <location>
        <begin position="117"/>
        <end position="385"/>
    </location>
</feature>
<feature type="compositionally biased region" description="Low complexity" evidence="1">
    <location>
        <begin position="312"/>
        <end position="321"/>
    </location>
</feature>
<feature type="compositionally biased region" description="Polar residues" evidence="1">
    <location>
        <begin position="24"/>
        <end position="40"/>
    </location>
</feature>
<feature type="compositionally biased region" description="Gly residues" evidence="1">
    <location>
        <begin position="154"/>
        <end position="176"/>
    </location>
</feature>
<feature type="compositionally biased region" description="Acidic residues" evidence="1">
    <location>
        <begin position="954"/>
        <end position="964"/>
    </location>
</feature>
<feature type="compositionally biased region" description="Basic and acidic residues" evidence="1">
    <location>
        <begin position="1332"/>
        <end position="1354"/>
    </location>
</feature>
<feature type="compositionally biased region" description="Basic and acidic residues" evidence="1">
    <location>
        <begin position="1733"/>
        <end position="1768"/>
    </location>
</feature>
<proteinExistence type="predicted"/>
<feature type="compositionally biased region" description="Pro residues" evidence="1">
    <location>
        <begin position="680"/>
        <end position="689"/>
    </location>
</feature>
<feature type="compositionally biased region" description="Basic and acidic residues" evidence="1">
    <location>
        <begin position="908"/>
        <end position="937"/>
    </location>
</feature>
<feature type="compositionally biased region" description="Basic and acidic residues" evidence="1">
    <location>
        <begin position="323"/>
        <end position="338"/>
    </location>
</feature>
<feature type="compositionally biased region" description="Low complexity" evidence="1">
    <location>
        <begin position="889"/>
        <end position="907"/>
    </location>
</feature>